<name>A0A542SQL3_9MICO</name>
<reference evidence="2 3" key="1">
    <citation type="submission" date="2019-06" db="EMBL/GenBank/DDBJ databases">
        <title>Sequencing the genomes of 1000 actinobacteria strains.</title>
        <authorList>
            <person name="Klenk H.-P."/>
        </authorList>
    </citation>
    <scope>NUCLEOTIDE SEQUENCE [LARGE SCALE GENOMIC DNA]</scope>
    <source>
        <strain evidence="2 3">DSM 10596</strain>
    </source>
</reference>
<accession>A0A542SQL3</accession>
<comment type="caution">
    <text evidence="2">The sequence shown here is derived from an EMBL/GenBank/DDBJ whole genome shotgun (WGS) entry which is preliminary data.</text>
</comment>
<keyword evidence="3" id="KW-1185">Reference proteome</keyword>
<keyword evidence="1" id="KW-0732">Signal</keyword>
<evidence type="ECO:0008006" key="4">
    <source>
        <dbReference type="Google" id="ProtNLM"/>
    </source>
</evidence>
<dbReference type="OrthoDB" id="4248424at2"/>
<evidence type="ECO:0000313" key="3">
    <source>
        <dbReference type="Proteomes" id="UP000316181"/>
    </source>
</evidence>
<proteinExistence type="predicted"/>
<organism evidence="2 3">
    <name type="scientific">Rarobacter incanus</name>
    <dbReference type="NCBI Taxonomy" id="153494"/>
    <lineage>
        <taxon>Bacteria</taxon>
        <taxon>Bacillati</taxon>
        <taxon>Actinomycetota</taxon>
        <taxon>Actinomycetes</taxon>
        <taxon>Micrococcales</taxon>
        <taxon>Rarobacteraceae</taxon>
        <taxon>Rarobacter</taxon>
    </lineage>
</organism>
<evidence type="ECO:0000313" key="2">
    <source>
        <dbReference type="EMBL" id="TQK76916.1"/>
    </source>
</evidence>
<protein>
    <recommendedName>
        <fullName evidence="4">IPT/TIG domain-containing protein</fullName>
    </recommendedName>
</protein>
<dbReference type="AlphaFoldDB" id="A0A542SQL3"/>
<dbReference type="RefSeq" id="WP_142112517.1">
    <property type="nucleotide sequence ID" value="NZ_BAAATB010000004.1"/>
</dbReference>
<feature type="signal peptide" evidence="1">
    <location>
        <begin position="1"/>
        <end position="27"/>
    </location>
</feature>
<dbReference type="EMBL" id="VFNV01000001">
    <property type="protein sequence ID" value="TQK76916.1"/>
    <property type="molecule type" value="Genomic_DNA"/>
</dbReference>
<dbReference type="Proteomes" id="UP000316181">
    <property type="component" value="Unassembled WGS sequence"/>
</dbReference>
<gene>
    <name evidence="2" type="ORF">FB389_1618</name>
</gene>
<evidence type="ECO:0000256" key="1">
    <source>
        <dbReference type="SAM" id="SignalP"/>
    </source>
</evidence>
<sequence length="130" mass="13507">MMMRKVAAAAAIAVGAAGLGLAPAAQAMPTEYSVTAIPSASTVATGSYFKISGAYLHDDAGIAGRTVKVQTKVGKKWVALTGAKVKTLKSGKYSVRVQLNLKGTRKLRVATRYLGGGMNIVSPTVKVRVR</sequence>
<feature type="chain" id="PRO_5022155796" description="IPT/TIG domain-containing protein" evidence="1">
    <location>
        <begin position="28"/>
        <end position="130"/>
    </location>
</feature>